<dbReference type="EMBL" id="JANBPY010000072">
    <property type="protein sequence ID" value="KAJ1969310.1"/>
    <property type="molecule type" value="Genomic_DNA"/>
</dbReference>
<dbReference type="EC" id="3.6.1.22" evidence="4"/>
<sequence>MSVATPRTLYKQLLDAWVSHPSKIGTGLPGGAFTQVVLNRLGPWRRNRAFLARLFSSPSARFLLFSEGKLWSFADHSTHLPVFHSEDILALFDNPFSGDQDTTLETPSSRRPLPVDWILLGAQLNHSTTESSSVDDVLQHPVYWAADITHLTTGKDDNTSRCRRLLDEFMEHYQRKLKSLRSVVFALEKVHQSILAQGVAMVDWNYRHPYCSGCGQPTVSTEAGYKRKCIPKAQEGYTERSVSTPCLNSRGIHNSAYPRTDPVIIVGVVSPDGSRILLGRKSDFPAGWYSCIAGFVEPGETLEAAVRREVAEETGVELGSSTYYASQPWPFPNSLMLGFLGHATTESISLVDNELQGKQLIPGGQNVDDKSIRWYHQRLSFLLRKWQWSDN</sequence>
<dbReference type="OrthoDB" id="10249612at2759"/>
<keyword evidence="7" id="KW-0460">Magnesium</keyword>
<dbReference type="CDD" id="cd03429">
    <property type="entry name" value="NUDIX_NADH_pyrophosphatase_Nudt13"/>
    <property type="match status" value="1"/>
</dbReference>
<comment type="caution">
    <text evidence="11">The sequence shown here is derived from an EMBL/GenBank/DDBJ whole genome shotgun (WGS) entry which is preliminary data.</text>
</comment>
<evidence type="ECO:0000256" key="3">
    <source>
        <dbReference type="ARBA" id="ARBA00009595"/>
    </source>
</evidence>
<dbReference type="GO" id="GO:0019677">
    <property type="term" value="P:NAD+ catabolic process"/>
    <property type="evidence" value="ECO:0007669"/>
    <property type="project" value="TreeGrafter"/>
</dbReference>
<evidence type="ECO:0000259" key="10">
    <source>
        <dbReference type="PROSITE" id="PS51462"/>
    </source>
</evidence>
<dbReference type="InterPro" id="IPR015376">
    <property type="entry name" value="Znr_NADH_PPase"/>
</dbReference>
<dbReference type="GO" id="GO:0006742">
    <property type="term" value="P:NADP+ catabolic process"/>
    <property type="evidence" value="ECO:0007669"/>
    <property type="project" value="TreeGrafter"/>
</dbReference>
<dbReference type="Pfam" id="PF00293">
    <property type="entry name" value="NUDIX"/>
    <property type="match status" value="1"/>
</dbReference>
<evidence type="ECO:0000256" key="7">
    <source>
        <dbReference type="ARBA" id="ARBA00022842"/>
    </source>
</evidence>
<dbReference type="InterPro" id="IPR050241">
    <property type="entry name" value="NAD-cap_RNA_hydrolase_NudC"/>
</dbReference>
<evidence type="ECO:0000256" key="5">
    <source>
        <dbReference type="ARBA" id="ARBA00022723"/>
    </source>
</evidence>
<evidence type="ECO:0000256" key="8">
    <source>
        <dbReference type="ARBA" id="ARBA00023027"/>
    </source>
</evidence>
<comment type="cofactor">
    <cofactor evidence="2">
        <name>Zn(2+)</name>
        <dbReference type="ChEBI" id="CHEBI:29105"/>
    </cofactor>
</comment>
<dbReference type="PROSITE" id="PS00893">
    <property type="entry name" value="NUDIX_BOX"/>
    <property type="match status" value="1"/>
</dbReference>
<accession>A0A9W8AWI3</accession>
<evidence type="ECO:0000313" key="12">
    <source>
        <dbReference type="Proteomes" id="UP001150925"/>
    </source>
</evidence>
<dbReference type="GO" id="GO:0046872">
    <property type="term" value="F:metal ion binding"/>
    <property type="evidence" value="ECO:0007669"/>
    <property type="project" value="UniProtKB-KW"/>
</dbReference>
<dbReference type="InterPro" id="IPR049734">
    <property type="entry name" value="NudC-like_C"/>
</dbReference>
<feature type="domain" description="Nudix hydrolase" evidence="10">
    <location>
        <begin position="258"/>
        <end position="383"/>
    </location>
</feature>
<dbReference type="GO" id="GO:0005777">
    <property type="term" value="C:peroxisome"/>
    <property type="evidence" value="ECO:0007669"/>
    <property type="project" value="TreeGrafter"/>
</dbReference>
<dbReference type="Gene3D" id="3.90.79.10">
    <property type="entry name" value="Nucleoside Triphosphate Pyrophosphohydrolase"/>
    <property type="match status" value="1"/>
</dbReference>
<comment type="cofactor">
    <cofactor evidence="1">
        <name>Mg(2+)</name>
        <dbReference type="ChEBI" id="CHEBI:18420"/>
    </cofactor>
</comment>
<dbReference type="PROSITE" id="PS51462">
    <property type="entry name" value="NUDIX"/>
    <property type="match status" value="1"/>
</dbReference>
<evidence type="ECO:0000313" key="11">
    <source>
        <dbReference type="EMBL" id="KAJ1969310.1"/>
    </source>
</evidence>
<keyword evidence="5" id="KW-0479">Metal-binding</keyword>
<keyword evidence="8" id="KW-0520">NAD</keyword>
<keyword evidence="12" id="KW-1185">Reference proteome</keyword>
<proteinExistence type="inferred from homology"/>
<dbReference type="SUPFAM" id="SSF55811">
    <property type="entry name" value="Nudix"/>
    <property type="match status" value="1"/>
</dbReference>
<comment type="catalytic activity">
    <reaction evidence="9">
        <text>a 5'-end NAD(+)-phospho-ribonucleoside in mRNA + H2O = a 5'-end phospho-adenosine-phospho-ribonucleoside in mRNA + beta-nicotinamide D-ribonucleotide + 2 H(+)</text>
        <dbReference type="Rhea" id="RHEA:60876"/>
        <dbReference type="Rhea" id="RHEA-COMP:15698"/>
        <dbReference type="Rhea" id="RHEA-COMP:15719"/>
        <dbReference type="ChEBI" id="CHEBI:14649"/>
        <dbReference type="ChEBI" id="CHEBI:15377"/>
        <dbReference type="ChEBI" id="CHEBI:15378"/>
        <dbReference type="ChEBI" id="CHEBI:144029"/>
        <dbReference type="ChEBI" id="CHEBI:144051"/>
    </reaction>
    <physiologicalReaction direction="left-to-right" evidence="9">
        <dbReference type="Rhea" id="RHEA:60877"/>
    </physiologicalReaction>
</comment>
<dbReference type="PANTHER" id="PTHR42904">
    <property type="entry name" value="NUDIX HYDROLASE, NUDC SUBFAMILY"/>
    <property type="match status" value="1"/>
</dbReference>
<keyword evidence="6 11" id="KW-0378">Hydrolase</keyword>
<evidence type="ECO:0000256" key="9">
    <source>
        <dbReference type="ARBA" id="ARBA00023679"/>
    </source>
</evidence>
<protein>
    <recommendedName>
        <fullName evidence="4">NAD(+) diphosphatase</fullName>
        <ecNumber evidence="4">3.6.1.22</ecNumber>
    </recommendedName>
</protein>
<evidence type="ECO:0000256" key="1">
    <source>
        <dbReference type="ARBA" id="ARBA00001946"/>
    </source>
</evidence>
<dbReference type="AlphaFoldDB" id="A0A9W8AWI3"/>
<gene>
    <name evidence="11" type="primary">NPY1</name>
    <name evidence="11" type="ORF">IWQ62_000700</name>
</gene>
<dbReference type="Pfam" id="PF09297">
    <property type="entry name" value="Zn_ribbon_NUD"/>
    <property type="match status" value="1"/>
</dbReference>
<dbReference type="InterPro" id="IPR015797">
    <property type="entry name" value="NUDIX_hydrolase-like_dom_sf"/>
</dbReference>
<dbReference type="PANTHER" id="PTHR42904:SF6">
    <property type="entry name" value="NAD-CAPPED RNA HYDROLASE NUDT12"/>
    <property type="match status" value="1"/>
</dbReference>
<reference evidence="11" key="1">
    <citation type="submission" date="2022-07" db="EMBL/GenBank/DDBJ databases">
        <title>Phylogenomic reconstructions and comparative analyses of Kickxellomycotina fungi.</title>
        <authorList>
            <person name="Reynolds N.K."/>
            <person name="Stajich J.E."/>
            <person name="Barry K."/>
            <person name="Grigoriev I.V."/>
            <person name="Crous P."/>
            <person name="Smith M.E."/>
        </authorList>
    </citation>
    <scope>NUCLEOTIDE SEQUENCE</scope>
    <source>
        <strain evidence="11">RSA 1196</strain>
    </source>
</reference>
<dbReference type="InterPro" id="IPR000086">
    <property type="entry name" value="NUDIX_hydrolase_dom"/>
</dbReference>
<name>A0A9W8AWI3_9FUNG</name>
<comment type="similarity">
    <text evidence="3">Belongs to the Nudix hydrolase family. NudC subfamily.</text>
</comment>
<dbReference type="GO" id="GO:0035529">
    <property type="term" value="F:NADH pyrophosphatase activity"/>
    <property type="evidence" value="ECO:0007669"/>
    <property type="project" value="TreeGrafter"/>
</dbReference>
<organism evidence="11 12">
    <name type="scientific">Dispira parvispora</name>
    <dbReference type="NCBI Taxonomy" id="1520584"/>
    <lineage>
        <taxon>Eukaryota</taxon>
        <taxon>Fungi</taxon>
        <taxon>Fungi incertae sedis</taxon>
        <taxon>Zoopagomycota</taxon>
        <taxon>Kickxellomycotina</taxon>
        <taxon>Dimargaritomycetes</taxon>
        <taxon>Dimargaritales</taxon>
        <taxon>Dimargaritaceae</taxon>
        <taxon>Dispira</taxon>
    </lineage>
</organism>
<evidence type="ECO:0000256" key="6">
    <source>
        <dbReference type="ARBA" id="ARBA00022801"/>
    </source>
</evidence>
<dbReference type="Gene3D" id="3.90.79.20">
    <property type="match status" value="1"/>
</dbReference>
<dbReference type="GO" id="GO:0005829">
    <property type="term" value="C:cytosol"/>
    <property type="evidence" value="ECO:0007669"/>
    <property type="project" value="TreeGrafter"/>
</dbReference>
<dbReference type="InterPro" id="IPR020084">
    <property type="entry name" value="NUDIX_hydrolase_CS"/>
</dbReference>
<evidence type="ECO:0000256" key="2">
    <source>
        <dbReference type="ARBA" id="ARBA00001947"/>
    </source>
</evidence>
<dbReference type="Proteomes" id="UP001150925">
    <property type="component" value="Unassembled WGS sequence"/>
</dbReference>
<evidence type="ECO:0000256" key="4">
    <source>
        <dbReference type="ARBA" id="ARBA00012381"/>
    </source>
</evidence>